<feature type="compositionally biased region" description="Low complexity" evidence="1">
    <location>
        <begin position="11"/>
        <end position="21"/>
    </location>
</feature>
<dbReference type="RefSeq" id="WP_280557335.1">
    <property type="nucleotide sequence ID" value="NZ_CP123488.1"/>
</dbReference>
<sequence>MSKRSHKKQQVVKSAPPAKAASAEFGFEEMLSELEAIVVAAQASQLAEEHTA</sequence>
<feature type="region of interest" description="Disordered" evidence="1">
    <location>
        <begin position="1"/>
        <end position="21"/>
    </location>
</feature>
<name>A0AA95G082_KLUIN</name>
<dbReference type="AlphaFoldDB" id="A0AA95G082"/>
<evidence type="ECO:0000313" key="2">
    <source>
        <dbReference type="EMBL" id="WGL56770.1"/>
    </source>
</evidence>
<evidence type="ECO:0000313" key="3">
    <source>
        <dbReference type="Proteomes" id="UP001177527"/>
    </source>
</evidence>
<organism evidence="2 3">
    <name type="scientific">Kluyvera intermedia</name>
    <name type="common">Enterobacter intermedius</name>
    <dbReference type="NCBI Taxonomy" id="61648"/>
    <lineage>
        <taxon>Bacteria</taxon>
        <taxon>Pseudomonadati</taxon>
        <taxon>Pseudomonadota</taxon>
        <taxon>Gammaproteobacteria</taxon>
        <taxon>Enterobacterales</taxon>
        <taxon>Enterobacteriaceae</taxon>
        <taxon>Kluyvera</taxon>
    </lineage>
</organism>
<gene>
    <name evidence="2" type="ORF">QBD33_02855</name>
</gene>
<evidence type="ECO:0000256" key="1">
    <source>
        <dbReference type="SAM" id="MobiDB-lite"/>
    </source>
</evidence>
<feature type="compositionally biased region" description="Basic residues" evidence="1">
    <location>
        <begin position="1"/>
        <end position="10"/>
    </location>
</feature>
<protein>
    <submittedName>
        <fullName evidence="2">Uncharacterized protein</fullName>
    </submittedName>
</protein>
<dbReference type="Proteomes" id="UP001177527">
    <property type="component" value="Chromosome"/>
</dbReference>
<proteinExistence type="predicted"/>
<dbReference type="EMBL" id="CP123488">
    <property type="protein sequence ID" value="WGL56770.1"/>
    <property type="molecule type" value="Genomic_DNA"/>
</dbReference>
<reference evidence="2" key="1">
    <citation type="submission" date="2023-04" db="EMBL/GenBank/DDBJ databases">
        <title>APH(3)-Id, a novel chromosomal aminoglycoside phosphotransferase, identified from an environmental isolate of Kluyvera intermedia DW18.</title>
        <authorList>
            <person name="Sha Y."/>
        </authorList>
    </citation>
    <scope>NUCLEOTIDE SEQUENCE</scope>
    <source>
        <strain evidence="2">DW18</strain>
    </source>
</reference>
<accession>A0AA95G082</accession>